<reference evidence="1 2" key="1">
    <citation type="submission" date="2021-06" db="EMBL/GenBank/DDBJ databases">
        <title>Caerostris extrusa draft genome.</title>
        <authorList>
            <person name="Kono N."/>
            <person name="Arakawa K."/>
        </authorList>
    </citation>
    <scope>NUCLEOTIDE SEQUENCE [LARGE SCALE GENOMIC DNA]</scope>
</reference>
<name>A0AAV4YDJ2_CAEEX</name>
<evidence type="ECO:0000313" key="1">
    <source>
        <dbReference type="EMBL" id="GIZ05208.1"/>
    </source>
</evidence>
<organism evidence="1 2">
    <name type="scientific">Caerostris extrusa</name>
    <name type="common">Bark spider</name>
    <name type="synonym">Caerostris bankana</name>
    <dbReference type="NCBI Taxonomy" id="172846"/>
    <lineage>
        <taxon>Eukaryota</taxon>
        <taxon>Metazoa</taxon>
        <taxon>Ecdysozoa</taxon>
        <taxon>Arthropoda</taxon>
        <taxon>Chelicerata</taxon>
        <taxon>Arachnida</taxon>
        <taxon>Araneae</taxon>
        <taxon>Araneomorphae</taxon>
        <taxon>Entelegynae</taxon>
        <taxon>Araneoidea</taxon>
        <taxon>Araneidae</taxon>
        <taxon>Caerostris</taxon>
    </lineage>
</organism>
<proteinExistence type="predicted"/>
<dbReference type="AlphaFoldDB" id="A0AAV4YDJ2"/>
<dbReference type="EMBL" id="BPLR01019235">
    <property type="protein sequence ID" value="GIZ05208.1"/>
    <property type="molecule type" value="Genomic_DNA"/>
</dbReference>
<protein>
    <submittedName>
        <fullName evidence="1">Uncharacterized protein</fullName>
    </submittedName>
</protein>
<comment type="caution">
    <text evidence="1">The sequence shown here is derived from an EMBL/GenBank/DDBJ whole genome shotgun (WGS) entry which is preliminary data.</text>
</comment>
<gene>
    <name evidence="1" type="ORF">CEXT_82121</name>
</gene>
<accession>A0AAV4YDJ2</accession>
<evidence type="ECO:0000313" key="2">
    <source>
        <dbReference type="Proteomes" id="UP001054945"/>
    </source>
</evidence>
<sequence>MSAIGTRSRPFGATASSFGSHVRRFSHRANGGETLAERQTHCVGLPKGMQHVLLLLWRKTCLPRFFDSPNTLRAVLLRKRAMGVLLILQTKQPSRVFVSPGIFLDATGTHTAIFNLLFVVLLN</sequence>
<dbReference type="Proteomes" id="UP001054945">
    <property type="component" value="Unassembled WGS sequence"/>
</dbReference>
<keyword evidence="2" id="KW-1185">Reference proteome</keyword>